<keyword evidence="2" id="KW-0274">FAD</keyword>
<evidence type="ECO:0000256" key="1">
    <source>
        <dbReference type="ARBA" id="ARBA00022630"/>
    </source>
</evidence>
<dbReference type="SUPFAM" id="SSF51905">
    <property type="entry name" value="FAD/NAD(P)-binding domain"/>
    <property type="match status" value="1"/>
</dbReference>
<keyword evidence="1" id="KW-0285">Flavoprotein</keyword>
<evidence type="ECO:0000256" key="2">
    <source>
        <dbReference type="ARBA" id="ARBA00022827"/>
    </source>
</evidence>
<evidence type="ECO:0000256" key="3">
    <source>
        <dbReference type="ARBA" id="ARBA00023002"/>
    </source>
</evidence>
<comment type="caution">
    <text evidence="5">The sequence shown here is derived from an EMBL/GenBank/DDBJ whole genome shotgun (WGS) entry which is preliminary data.</text>
</comment>
<keyword evidence="6" id="KW-1185">Reference proteome</keyword>
<gene>
    <name evidence="5" type="ORF">EW145_g1488</name>
</gene>
<dbReference type="InterPro" id="IPR051104">
    <property type="entry name" value="FAD_monoxygenase"/>
</dbReference>
<dbReference type="GO" id="GO:0016491">
    <property type="term" value="F:oxidoreductase activity"/>
    <property type="evidence" value="ECO:0007669"/>
    <property type="project" value="UniProtKB-KW"/>
</dbReference>
<dbReference type="InterPro" id="IPR002938">
    <property type="entry name" value="FAD-bd"/>
</dbReference>
<dbReference type="GO" id="GO:0044550">
    <property type="term" value="P:secondary metabolite biosynthetic process"/>
    <property type="evidence" value="ECO:0007669"/>
    <property type="project" value="TreeGrafter"/>
</dbReference>
<evidence type="ECO:0000313" key="5">
    <source>
        <dbReference type="EMBL" id="THH10192.1"/>
    </source>
</evidence>
<evidence type="ECO:0000259" key="4">
    <source>
        <dbReference type="Pfam" id="PF01494"/>
    </source>
</evidence>
<organism evidence="5 6">
    <name type="scientific">Phellinidium pouzarii</name>
    <dbReference type="NCBI Taxonomy" id="167371"/>
    <lineage>
        <taxon>Eukaryota</taxon>
        <taxon>Fungi</taxon>
        <taxon>Dikarya</taxon>
        <taxon>Basidiomycota</taxon>
        <taxon>Agaricomycotina</taxon>
        <taxon>Agaricomycetes</taxon>
        <taxon>Hymenochaetales</taxon>
        <taxon>Hymenochaetaceae</taxon>
        <taxon>Phellinidium</taxon>
    </lineage>
</organism>
<accession>A0A4S4LEB0</accession>
<sequence>MAFDNERTKQLKVAVVGGGMCGLVAALGLRKAGIDVDLYESARRLLESKFGEIGAGVGLGPNAIRVLEQLELLDDVLARIAPEMPVPRPFRYLSGFEDHELIYDYPTNTEDKGLGIHRSAEVAYLCICERKLMFYTHRVTFLEALVHLVDSNKTHFNKRCIGLSIPSDSRVQINFADGTSAEADVALGADGIRSNVRSFVVAPAEQENSVNGNEIKATVMRAVFTNTYAYRGLVPTEELRKLGVKTDFTKRPICLTGSEKQHIITFPIKNGTVINVVAFTCERSYPWGAKPIPQDKPWVTPRTTSELLAEYAGFGRDALMLLSCIAKPSVWAVHAVDPPLEAYVRGRVAVLGDAAHGMLPHLGAGAGQALEDAFLLVKLLSHPKAHTDNVEVILKAYDTIRRPRGNMVLTTSTKVGDIYEGYGPSELSTGELTPEGLRADVEGIWDDIWHHDLEADIEAAIALLVDAGAF</sequence>
<name>A0A4S4LEB0_9AGAM</name>
<dbReference type="EMBL" id="SGPK01000042">
    <property type="protein sequence ID" value="THH10192.1"/>
    <property type="molecule type" value="Genomic_DNA"/>
</dbReference>
<proteinExistence type="predicted"/>
<dbReference type="Pfam" id="PF01494">
    <property type="entry name" value="FAD_binding_3"/>
    <property type="match status" value="1"/>
</dbReference>
<evidence type="ECO:0000313" key="6">
    <source>
        <dbReference type="Proteomes" id="UP000308199"/>
    </source>
</evidence>
<dbReference type="InterPro" id="IPR036188">
    <property type="entry name" value="FAD/NAD-bd_sf"/>
</dbReference>
<dbReference type="GO" id="GO:0071949">
    <property type="term" value="F:FAD binding"/>
    <property type="evidence" value="ECO:0007669"/>
    <property type="project" value="InterPro"/>
</dbReference>
<reference evidence="5 6" key="1">
    <citation type="submission" date="2019-02" db="EMBL/GenBank/DDBJ databases">
        <title>Genome sequencing of the rare red list fungi Phellinidium pouzarii.</title>
        <authorList>
            <person name="Buettner E."/>
            <person name="Kellner H."/>
        </authorList>
    </citation>
    <scope>NUCLEOTIDE SEQUENCE [LARGE SCALE GENOMIC DNA]</scope>
    <source>
        <strain evidence="5 6">DSM 108285</strain>
    </source>
</reference>
<feature type="domain" description="FAD-binding" evidence="4">
    <location>
        <begin position="11"/>
        <end position="410"/>
    </location>
</feature>
<dbReference type="SUPFAM" id="SSF54373">
    <property type="entry name" value="FAD-linked reductases, C-terminal domain"/>
    <property type="match status" value="1"/>
</dbReference>
<protein>
    <recommendedName>
        <fullName evidence="4">FAD-binding domain-containing protein</fullName>
    </recommendedName>
</protein>
<dbReference type="PRINTS" id="PR00420">
    <property type="entry name" value="RNGMNOXGNASE"/>
</dbReference>
<dbReference type="Proteomes" id="UP000308199">
    <property type="component" value="Unassembled WGS sequence"/>
</dbReference>
<dbReference type="OrthoDB" id="417877at2759"/>
<dbReference type="PANTHER" id="PTHR46720:SF3">
    <property type="entry name" value="FAD-BINDING DOMAIN-CONTAINING PROTEIN-RELATED"/>
    <property type="match status" value="1"/>
</dbReference>
<keyword evidence="3" id="KW-0560">Oxidoreductase</keyword>
<dbReference type="PANTHER" id="PTHR46720">
    <property type="entry name" value="HYDROXYLASE, PUTATIVE (AFU_ORTHOLOGUE AFUA_3G01460)-RELATED"/>
    <property type="match status" value="1"/>
</dbReference>
<dbReference type="AlphaFoldDB" id="A0A4S4LEB0"/>
<dbReference type="Gene3D" id="3.50.50.60">
    <property type="entry name" value="FAD/NAD(P)-binding domain"/>
    <property type="match status" value="1"/>
</dbReference>